<dbReference type="EMBL" id="MT141264">
    <property type="protein sequence ID" value="QJA57265.1"/>
    <property type="molecule type" value="Genomic_DNA"/>
</dbReference>
<dbReference type="EMBL" id="MT142421">
    <property type="protein sequence ID" value="QJA80413.1"/>
    <property type="molecule type" value="Genomic_DNA"/>
</dbReference>
<name>A0A6M3IIT0_9ZZZZ</name>
<dbReference type="AlphaFoldDB" id="A0A6M3IIT0"/>
<evidence type="ECO:0000313" key="1">
    <source>
        <dbReference type="EMBL" id="QJA57265.1"/>
    </source>
</evidence>
<accession>A0A6M3IIT0</accession>
<protein>
    <submittedName>
        <fullName evidence="1">Putative terminase small subunit</fullName>
    </submittedName>
</protein>
<proteinExistence type="predicted"/>
<dbReference type="InterPro" id="IPR032066">
    <property type="entry name" value="GP3_package"/>
</dbReference>
<gene>
    <name evidence="2" type="ORF">MM415A00723_0001</name>
    <name evidence="1" type="ORF">MM415B01675_0003</name>
</gene>
<reference evidence="1" key="1">
    <citation type="submission" date="2020-03" db="EMBL/GenBank/DDBJ databases">
        <title>The deep terrestrial virosphere.</title>
        <authorList>
            <person name="Holmfeldt K."/>
            <person name="Nilsson E."/>
            <person name="Simone D."/>
            <person name="Lopez-Fernandez M."/>
            <person name="Wu X."/>
            <person name="de Brujin I."/>
            <person name="Lundin D."/>
            <person name="Andersson A."/>
            <person name="Bertilsson S."/>
            <person name="Dopson M."/>
        </authorList>
    </citation>
    <scope>NUCLEOTIDE SEQUENCE</scope>
    <source>
        <strain evidence="2">MM415A00723</strain>
        <strain evidence="1">MM415B01675</strain>
    </source>
</reference>
<organism evidence="1">
    <name type="scientific">viral metagenome</name>
    <dbReference type="NCBI Taxonomy" id="1070528"/>
    <lineage>
        <taxon>unclassified sequences</taxon>
        <taxon>metagenomes</taxon>
        <taxon>organismal metagenomes</taxon>
    </lineage>
</organism>
<dbReference type="Gene3D" id="1.10.132.80">
    <property type="match status" value="1"/>
</dbReference>
<dbReference type="Pfam" id="PF16677">
    <property type="entry name" value="GP3_package"/>
    <property type="match status" value="1"/>
</dbReference>
<evidence type="ECO:0000313" key="2">
    <source>
        <dbReference type="EMBL" id="QJA80413.1"/>
    </source>
</evidence>
<sequence>MPAGRPPKYDDENTLQQHIDDYFADCDNTVINKQVVQKGEIILVPTPKPYTMAGLARALEMSRETLNQYSKTDKFSDAIAQARRRIEEQNICLAMVGCYESRIAALNLSSNFGYSDRSAQEIDDKRRLEDSLDDLQEKRLKVVPGGKR</sequence>